<feature type="compositionally biased region" description="Low complexity" evidence="1">
    <location>
        <begin position="97"/>
        <end position="106"/>
    </location>
</feature>
<keyword evidence="4" id="KW-1185">Reference proteome</keyword>
<keyword evidence="2" id="KW-1133">Transmembrane helix</keyword>
<organism evidence="3 4">
    <name type="scientific">Actinomadura rubrisoli</name>
    <dbReference type="NCBI Taxonomy" id="2530368"/>
    <lineage>
        <taxon>Bacteria</taxon>
        <taxon>Bacillati</taxon>
        <taxon>Actinomycetota</taxon>
        <taxon>Actinomycetes</taxon>
        <taxon>Streptosporangiales</taxon>
        <taxon>Thermomonosporaceae</taxon>
        <taxon>Actinomadura</taxon>
    </lineage>
</organism>
<feature type="compositionally biased region" description="Low complexity" evidence="1">
    <location>
        <begin position="292"/>
        <end position="302"/>
    </location>
</feature>
<protein>
    <submittedName>
        <fullName evidence="3">Uncharacterized protein</fullName>
    </submittedName>
</protein>
<feature type="region of interest" description="Disordered" evidence="1">
    <location>
        <begin position="291"/>
        <end position="344"/>
    </location>
</feature>
<dbReference type="EMBL" id="SMKU01000195">
    <property type="protein sequence ID" value="TDD77844.1"/>
    <property type="molecule type" value="Genomic_DNA"/>
</dbReference>
<evidence type="ECO:0000256" key="1">
    <source>
        <dbReference type="SAM" id="MobiDB-lite"/>
    </source>
</evidence>
<dbReference type="RefSeq" id="WP_131898959.1">
    <property type="nucleotide sequence ID" value="NZ_SMKU01000195.1"/>
</dbReference>
<keyword evidence="2" id="KW-0812">Transmembrane</keyword>
<feature type="transmembrane region" description="Helical" evidence="2">
    <location>
        <begin position="68"/>
        <end position="89"/>
    </location>
</feature>
<sequence length="344" mass="37453">MPTDSDEPVFDDDFVKGAAFTEPSAQERFHRPGRLERSRARWAGRRRRRTRAGGGSRREYREPSHRRAVVQVIAGVMVLLLISTGLWWLNRPSPQDGGASAIAPAPTGAPPQPPQGDPFAGSPAAGYTDGEAGLQMPDPKAMNGLSEADMALAYVRVRKMLIAANLDPATVYQRRPDALAKLLDPAQRRDFTRDLDRKGEHNSRDWMTSFAAGTAEPALGTVKVHGTVAASKSRDQGTAGVRVTADHLFVYAVRRPGRPETVMREVVRRVTEVFVYREDGAVKLWITKSDRSSAPSSCSADDGFVHPVYPSDPGGGMPNGQAQDPYDQSAPIQADRGCEPVTRV</sequence>
<feature type="compositionally biased region" description="Pro residues" evidence="1">
    <location>
        <begin position="107"/>
        <end position="116"/>
    </location>
</feature>
<evidence type="ECO:0000313" key="3">
    <source>
        <dbReference type="EMBL" id="TDD77844.1"/>
    </source>
</evidence>
<feature type="compositionally biased region" description="Basic residues" evidence="1">
    <location>
        <begin position="40"/>
        <end position="51"/>
    </location>
</feature>
<evidence type="ECO:0000256" key="2">
    <source>
        <dbReference type="SAM" id="Phobius"/>
    </source>
</evidence>
<dbReference type="Proteomes" id="UP000294513">
    <property type="component" value="Unassembled WGS sequence"/>
</dbReference>
<comment type="caution">
    <text evidence="3">The sequence shown here is derived from an EMBL/GenBank/DDBJ whole genome shotgun (WGS) entry which is preliminary data.</text>
</comment>
<feature type="compositionally biased region" description="Basic and acidic residues" evidence="1">
    <location>
        <begin position="25"/>
        <end position="39"/>
    </location>
</feature>
<accession>A0A4R5B2Q8</accession>
<name>A0A4R5B2Q8_9ACTN</name>
<keyword evidence="2" id="KW-0472">Membrane</keyword>
<dbReference type="AlphaFoldDB" id="A0A4R5B2Q8"/>
<feature type="region of interest" description="Disordered" evidence="1">
    <location>
        <begin position="20"/>
        <end position="64"/>
    </location>
</feature>
<dbReference type="OrthoDB" id="3419910at2"/>
<proteinExistence type="predicted"/>
<gene>
    <name evidence="3" type="ORF">E1298_29440</name>
</gene>
<reference evidence="3 4" key="1">
    <citation type="submission" date="2019-03" db="EMBL/GenBank/DDBJ databases">
        <title>Draft genome sequences of novel Actinobacteria.</title>
        <authorList>
            <person name="Sahin N."/>
            <person name="Ay H."/>
            <person name="Saygin H."/>
        </authorList>
    </citation>
    <scope>NUCLEOTIDE SEQUENCE [LARGE SCALE GENOMIC DNA]</scope>
    <source>
        <strain evidence="3 4">H3C3</strain>
    </source>
</reference>
<evidence type="ECO:0000313" key="4">
    <source>
        <dbReference type="Proteomes" id="UP000294513"/>
    </source>
</evidence>
<feature type="region of interest" description="Disordered" evidence="1">
    <location>
        <begin position="95"/>
        <end position="141"/>
    </location>
</feature>